<dbReference type="Proteomes" id="UP000054396">
    <property type="component" value="Unassembled WGS sequence"/>
</dbReference>
<evidence type="ECO:0000313" key="3">
    <source>
        <dbReference type="Proteomes" id="UP000054396"/>
    </source>
</evidence>
<evidence type="ECO:0000313" key="2">
    <source>
        <dbReference type="EMBL" id="KUF10219.1"/>
    </source>
</evidence>
<keyword evidence="3" id="KW-1185">Reference proteome</keyword>
<name>A0A0W7WHU0_9RHOB</name>
<reference evidence="2 3" key="1">
    <citation type="submission" date="2015-12" db="EMBL/GenBank/DDBJ databases">
        <authorList>
            <person name="Shamseldin A."/>
            <person name="Moawad H."/>
            <person name="Abd El-Rahim W.M."/>
            <person name="Sadowsky M.J."/>
        </authorList>
    </citation>
    <scope>NUCLEOTIDE SEQUENCE [LARGE SCALE GENOMIC DNA]</scope>
    <source>
        <strain evidence="2 3">SJ5A-1</strain>
    </source>
</reference>
<accession>A0A0W7WHU0</accession>
<dbReference type="RefSeq" id="WP_058862890.1">
    <property type="nucleotide sequence ID" value="NZ_LPXO01000008.1"/>
</dbReference>
<sequence>MYRLLAVLALATGLSACTDATRDLADPVAPLGDFKLGHAAVVAPNVQQLLVSREATAEEWIAVTDAALEQRFRRFEGGKFYHLGVSVEAYSLPPPVVPGKSAVAMRVTVWDDAAEAKLNEETHVINVIQVFESRLGLSKEEQMTRLAETAAQQIEQWLREQQAEQGWFGGPDAGPETPEVSESAAPEAEEPAIAPDELAAE</sequence>
<dbReference type="OrthoDB" id="7834608at2"/>
<protein>
    <recommendedName>
        <fullName evidence="4">Lipoprotein</fullName>
    </recommendedName>
</protein>
<organism evidence="2 3">
    <name type="scientific">Pseudoponticoccus marisrubri</name>
    <dbReference type="NCBI Taxonomy" id="1685382"/>
    <lineage>
        <taxon>Bacteria</taxon>
        <taxon>Pseudomonadati</taxon>
        <taxon>Pseudomonadota</taxon>
        <taxon>Alphaproteobacteria</taxon>
        <taxon>Rhodobacterales</taxon>
        <taxon>Roseobacteraceae</taxon>
        <taxon>Pseudoponticoccus</taxon>
    </lineage>
</organism>
<dbReference type="AlphaFoldDB" id="A0A0W7WHU0"/>
<evidence type="ECO:0000256" key="1">
    <source>
        <dbReference type="SAM" id="MobiDB-lite"/>
    </source>
</evidence>
<dbReference type="EMBL" id="LPXO01000008">
    <property type="protein sequence ID" value="KUF10219.1"/>
    <property type="molecule type" value="Genomic_DNA"/>
</dbReference>
<comment type="caution">
    <text evidence="2">The sequence shown here is derived from an EMBL/GenBank/DDBJ whole genome shotgun (WGS) entry which is preliminary data.</text>
</comment>
<evidence type="ECO:0008006" key="4">
    <source>
        <dbReference type="Google" id="ProtNLM"/>
    </source>
</evidence>
<dbReference type="PROSITE" id="PS51257">
    <property type="entry name" value="PROKAR_LIPOPROTEIN"/>
    <property type="match status" value="1"/>
</dbReference>
<dbReference type="STRING" id="1685382.AVJ23_13550"/>
<feature type="compositionally biased region" description="Low complexity" evidence="1">
    <location>
        <begin position="175"/>
        <end position="201"/>
    </location>
</feature>
<gene>
    <name evidence="2" type="ORF">AVJ23_13550</name>
</gene>
<proteinExistence type="predicted"/>
<feature type="region of interest" description="Disordered" evidence="1">
    <location>
        <begin position="163"/>
        <end position="201"/>
    </location>
</feature>